<organism evidence="2 3">
    <name type="scientific">Lysinibacillus fusiformis</name>
    <dbReference type="NCBI Taxonomy" id="28031"/>
    <lineage>
        <taxon>Bacteria</taxon>
        <taxon>Bacillati</taxon>
        <taxon>Bacillota</taxon>
        <taxon>Bacilli</taxon>
        <taxon>Bacillales</taxon>
        <taxon>Bacillaceae</taxon>
        <taxon>Lysinibacillus</taxon>
    </lineage>
</organism>
<accession>A0A1H9JI75</accession>
<reference evidence="2 3" key="1">
    <citation type="submission" date="2016-10" db="EMBL/GenBank/DDBJ databases">
        <authorList>
            <person name="Varghese N."/>
            <person name="Submissions S."/>
        </authorList>
    </citation>
    <scope>NUCLEOTIDE SEQUENCE [LARGE SCALE GENOMIC DNA]</scope>
    <source>
        <strain evidence="2 3">TC-13</strain>
    </source>
</reference>
<name>A0A1H9JI75_9BACI</name>
<sequence length="192" mass="21498">MEKNNVYKVIIAILTSIIVLGIIVISYLVSNDSYLTKTKQKSLGAEGENTEVIETEEVEAVEVIHKPDTDKSCLSPENAIALDEMYSNYLAFKRVALNEDGLLNFDNAIGAYNGITQNLATSVLMAHTTPYDKEVYKVVNEWAEDASNVSDDMLGFIQGTVEVNDYNLNIFKASFDDLDNFYGNKQKWENCQ</sequence>
<protein>
    <submittedName>
        <fullName evidence="2">Uncharacterized protein</fullName>
    </submittedName>
</protein>
<keyword evidence="1" id="KW-0472">Membrane</keyword>
<dbReference type="EMBL" id="FOEL01000008">
    <property type="protein sequence ID" value="SEQ86489.1"/>
    <property type="molecule type" value="Genomic_DNA"/>
</dbReference>
<dbReference type="Proteomes" id="UP000199410">
    <property type="component" value="Unassembled WGS sequence"/>
</dbReference>
<comment type="caution">
    <text evidence="2">The sequence shown here is derived from an EMBL/GenBank/DDBJ whole genome shotgun (WGS) entry which is preliminary data.</text>
</comment>
<gene>
    <name evidence="2" type="ORF">SAMN02787113_02524</name>
</gene>
<evidence type="ECO:0000313" key="2">
    <source>
        <dbReference type="EMBL" id="SEQ86489.1"/>
    </source>
</evidence>
<evidence type="ECO:0000256" key="1">
    <source>
        <dbReference type="SAM" id="Phobius"/>
    </source>
</evidence>
<keyword evidence="1" id="KW-1133">Transmembrane helix</keyword>
<dbReference type="RefSeq" id="WP_089986209.1">
    <property type="nucleotide sequence ID" value="NZ_FMVP01000008.1"/>
</dbReference>
<evidence type="ECO:0000313" key="3">
    <source>
        <dbReference type="Proteomes" id="UP000199410"/>
    </source>
</evidence>
<feature type="transmembrane region" description="Helical" evidence="1">
    <location>
        <begin position="6"/>
        <end position="29"/>
    </location>
</feature>
<proteinExistence type="predicted"/>
<dbReference type="AlphaFoldDB" id="A0A1H9JI75"/>
<keyword evidence="1" id="KW-0812">Transmembrane</keyword>